<dbReference type="RefSeq" id="WP_255900473.1">
    <property type="nucleotide sequence ID" value="NZ_JAFMZO010000002.1"/>
</dbReference>
<protein>
    <submittedName>
        <fullName evidence="2">Uncharacterized protein</fullName>
    </submittedName>
</protein>
<gene>
    <name evidence="2" type="ORF">ACFSJU_14770</name>
</gene>
<name>A0ABW4ZP18_9SPHI</name>
<evidence type="ECO:0000256" key="1">
    <source>
        <dbReference type="SAM" id="SignalP"/>
    </source>
</evidence>
<reference evidence="3" key="1">
    <citation type="journal article" date="2019" name="Int. J. Syst. Evol. Microbiol.">
        <title>The Global Catalogue of Microorganisms (GCM) 10K type strain sequencing project: providing services to taxonomists for standard genome sequencing and annotation.</title>
        <authorList>
            <consortium name="The Broad Institute Genomics Platform"/>
            <consortium name="The Broad Institute Genome Sequencing Center for Infectious Disease"/>
            <person name="Wu L."/>
            <person name="Ma J."/>
        </authorList>
    </citation>
    <scope>NUCLEOTIDE SEQUENCE [LARGE SCALE GENOMIC DNA]</scope>
    <source>
        <strain evidence="3">KCTC 42217</strain>
    </source>
</reference>
<evidence type="ECO:0000313" key="3">
    <source>
        <dbReference type="Proteomes" id="UP001597387"/>
    </source>
</evidence>
<organism evidence="2 3">
    <name type="scientific">Paradesertivirga mongoliensis</name>
    <dbReference type="NCBI Taxonomy" id="2100740"/>
    <lineage>
        <taxon>Bacteria</taxon>
        <taxon>Pseudomonadati</taxon>
        <taxon>Bacteroidota</taxon>
        <taxon>Sphingobacteriia</taxon>
        <taxon>Sphingobacteriales</taxon>
        <taxon>Sphingobacteriaceae</taxon>
        <taxon>Paradesertivirga</taxon>
    </lineage>
</organism>
<feature type="signal peptide" evidence="1">
    <location>
        <begin position="1"/>
        <end position="21"/>
    </location>
</feature>
<keyword evidence="1" id="KW-0732">Signal</keyword>
<comment type="caution">
    <text evidence="2">The sequence shown here is derived from an EMBL/GenBank/DDBJ whole genome shotgun (WGS) entry which is preliminary data.</text>
</comment>
<dbReference type="Proteomes" id="UP001597387">
    <property type="component" value="Unassembled WGS sequence"/>
</dbReference>
<dbReference type="EMBL" id="JBHUHZ010000002">
    <property type="protein sequence ID" value="MFD2163670.1"/>
    <property type="molecule type" value="Genomic_DNA"/>
</dbReference>
<accession>A0ABW4ZP18</accession>
<feature type="chain" id="PRO_5045694128" evidence="1">
    <location>
        <begin position="22"/>
        <end position="58"/>
    </location>
</feature>
<evidence type="ECO:0000313" key="2">
    <source>
        <dbReference type="EMBL" id="MFD2163670.1"/>
    </source>
</evidence>
<proteinExistence type="predicted"/>
<keyword evidence="3" id="KW-1185">Reference proteome</keyword>
<sequence length="58" mass="6425">MKKLLVCMLLICLFAGGSVRYQPPQSNDIKDVGKSVDAFTAKLDRLQVSTEKLNKALK</sequence>